<feature type="domain" description="Stress-response A/B barrel" evidence="2">
    <location>
        <begin position="2"/>
        <end position="95"/>
    </location>
</feature>
<dbReference type="SUPFAM" id="SSF54909">
    <property type="entry name" value="Dimeric alpha+beta barrel"/>
    <property type="match status" value="1"/>
</dbReference>
<comment type="subunit">
    <text evidence="1">Homodimer.</text>
</comment>
<keyword evidence="4" id="KW-1185">Reference proteome</keyword>
<gene>
    <name evidence="3" type="ORF">GCM10022414_28810</name>
</gene>
<dbReference type="PROSITE" id="PS51502">
    <property type="entry name" value="S_R_A_B_BARREL"/>
    <property type="match status" value="1"/>
</dbReference>
<dbReference type="EMBL" id="BAABDM010000006">
    <property type="protein sequence ID" value="GAA4101458.1"/>
    <property type="molecule type" value="Genomic_DNA"/>
</dbReference>
<dbReference type="Pfam" id="PF07876">
    <property type="entry name" value="Dabb"/>
    <property type="match status" value="1"/>
</dbReference>
<evidence type="ECO:0000313" key="3">
    <source>
        <dbReference type="EMBL" id="GAA4101458.1"/>
    </source>
</evidence>
<dbReference type="InterPro" id="IPR011008">
    <property type="entry name" value="Dimeric_a/b-barrel"/>
</dbReference>
<evidence type="ECO:0000256" key="1">
    <source>
        <dbReference type="ARBA" id="ARBA00011738"/>
    </source>
</evidence>
<proteinExistence type="predicted"/>
<evidence type="ECO:0000313" key="4">
    <source>
        <dbReference type="Proteomes" id="UP001500392"/>
    </source>
</evidence>
<dbReference type="PANTHER" id="PTHR33178:SF10">
    <property type="entry name" value="STRESS-RESPONSE A_B BARREL DOMAIN-CONTAINING PROTEIN"/>
    <property type="match status" value="1"/>
</dbReference>
<reference evidence="4" key="1">
    <citation type="journal article" date="2019" name="Int. J. Syst. Evol. Microbiol.">
        <title>The Global Catalogue of Microorganisms (GCM) 10K type strain sequencing project: providing services to taxonomists for standard genome sequencing and annotation.</title>
        <authorList>
            <consortium name="The Broad Institute Genomics Platform"/>
            <consortium name="The Broad Institute Genome Sequencing Center for Infectious Disease"/>
            <person name="Wu L."/>
            <person name="Ma J."/>
        </authorList>
    </citation>
    <scope>NUCLEOTIDE SEQUENCE [LARGE SCALE GENOMIC DNA]</scope>
    <source>
        <strain evidence="4">JCM 17304</strain>
    </source>
</reference>
<protein>
    <submittedName>
        <fullName evidence="3">Dabb family protein</fullName>
    </submittedName>
</protein>
<dbReference type="InterPro" id="IPR044662">
    <property type="entry name" value="HS1/DABB1-like"/>
</dbReference>
<dbReference type="InterPro" id="IPR013097">
    <property type="entry name" value="Dabb"/>
</dbReference>
<dbReference type="RefSeq" id="WP_344937319.1">
    <property type="nucleotide sequence ID" value="NZ_BAABDM010000006.1"/>
</dbReference>
<accession>A0ABP7X0D0</accession>
<comment type="caution">
    <text evidence="3">The sequence shown here is derived from an EMBL/GenBank/DDBJ whole genome shotgun (WGS) entry which is preliminary data.</text>
</comment>
<dbReference type="SMART" id="SM00886">
    <property type="entry name" value="Dabb"/>
    <property type="match status" value="1"/>
</dbReference>
<evidence type="ECO:0000259" key="2">
    <source>
        <dbReference type="PROSITE" id="PS51502"/>
    </source>
</evidence>
<dbReference type="Proteomes" id="UP001500392">
    <property type="component" value="Unassembled WGS sequence"/>
</dbReference>
<dbReference type="Gene3D" id="3.30.70.100">
    <property type="match status" value="1"/>
</dbReference>
<organism evidence="3 4">
    <name type="scientific">Zhongshania borealis</name>
    <dbReference type="NCBI Taxonomy" id="889488"/>
    <lineage>
        <taxon>Bacteria</taxon>
        <taxon>Pseudomonadati</taxon>
        <taxon>Pseudomonadota</taxon>
        <taxon>Gammaproteobacteria</taxon>
        <taxon>Cellvibrionales</taxon>
        <taxon>Spongiibacteraceae</taxon>
        <taxon>Zhongshania</taxon>
    </lineage>
</organism>
<dbReference type="PANTHER" id="PTHR33178">
    <property type="match status" value="1"/>
</dbReference>
<name>A0ABP7X0D0_9GAMM</name>
<sequence>MIKHVVLLTWKDSTSQDQIDAVTSAFRALGDEIAEVVSYSFGEDVGIYRGNADYALIAEFQNEADLKAYVVHPSHQELLSNITGPILDSFLSVQFGAAE</sequence>